<keyword evidence="2" id="KW-1185">Reference proteome</keyword>
<protein>
    <submittedName>
        <fullName evidence="1">Uncharacterized protein</fullName>
    </submittedName>
</protein>
<reference evidence="1" key="1">
    <citation type="journal article" date="2021" name="Mol. Plant Microbe Interact.">
        <title>Complete Genome Sequence of the Plant-Pathogenic Fungus Colletotrichum lupini.</title>
        <authorList>
            <person name="Baroncelli R."/>
            <person name="Pensec F."/>
            <person name="Da Lio D."/>
            <person name="Boufleur T."/>
            <person name="Vicente I."/>
            <person name="Sarrocco S."/>
            <person name="Picot A."/>
            <person name="Baraldi E."/>
            <person name="Sukno S."/>
            <person name="Thon M."/>
            <person name="Le Floch G."/>
        </authorList>
    </citation>
    <scope>NUCLEOTIDE SEQUENCE</scope>
    <source>
        <strain evidence="1">IMI 504893</strain>
    </source>
</reference>
<evidence type="ECO:0000313" key="1">
    <source>
        <dbReference type="EMBL" id="UQC90657.1"/>
    </source>
</evidence>
<dbReference type="RefSeq" id="XP_049152258.1">
    <property type="nucleotide sequence ID" value="XM_049295111.1"/>
</dbReference>
<dbReference type="KEGG" id="clup:CLUP02_16187"/>
<dbReference type="EMBL" id="CP019481">
    <property type="protein sequence ID" value="UQC90657.1"/>
    <property type="molecule type" value="Genomic_DNA"/>
</dbReference>
<accession>A0A9Q8T7N0</accession>
<sequence length="360" mass="39625">MQLFSGSAAVADAEQVIDYVIHAFQVFHTFGKMHPILSFTNLKSNLCTTLADLRRTTPSISIWGSSSPRSDIPSSLASLHRLLVCCGLATLTSNPIPPVTYPQFNFQAVEYSFGYHPKPWSSEDLILQSPDRVSRQSCWPTRWTTVYGVSSSWFQLPAFDPFPPLPITAIRIPVLGLLLALHQTQARHAVGHTRSRELRAPFPAESFTKASEAASNLRHRLPSVLIVVRSQLRTAWAAAGCANAAPQFSSRHLAAGLAAGVYTFWEDSKLELNMAPTEGIVQRCRCQALIPPRLGALHRTLANSPPSTLDARQAIANLGECKHLNASNNLDHEVKSPWTDVFDRNSPGIFKGPSFPKVQR</sequence>
<proteinExistence type="predicted"/>
<evidence type="ECO:0000313" key="2">
    <source>
        <dbReference type="Proteomes" id="UP000830671"/>
    </source>
</evidence>
<dbReference type="AlphaFoldDB" id="A0A9Q8T7N0"/>
<gene>
    <name evidence="1" type="ORF">CLUP02_16187</name>
</gene>
<dbReference type="Proteomes" id="UP000830671">
    <property type="component" value="Chromosome 9"/>
</dbReference>
<name>A0A9Q8T7N0_9PEZI</name>
<organism evidence="1 2">
    <name type="scientific">Colletotrichum lupini</name>
    <dbReference type="NCBI Taxonomy" id="145971"/>
    <lineage>
        <taxon>Eukaryota</taxon>
        <taxon>Fungi</taxon>
        <taxon>Dikarya</taxon>
        <taxon>Ascomycota</taxon>
        <taxon>Pezizomycotina</taxon>
        <taxon>Sordariomycetes</taxon>
        <taxon>Hypocreomycetidae</taxon>
        <taxon>Glomerellales</taxon>
        <taxon>Glomerellaceae</taxon>
        <taxon>Colletotrichum</taxon>
        <taxon>Colletotrichum acutatum species complex</taxon>
    </lineage>
</organism>
<dbReference type="GeneID" id="73350121"/>